<protein>
    <recommendedName>
        <fullName evidence="3">IPT/TIG domain-containing protein</fullName>
    </recommendedName>
</protein>
<name>A0ABD5SH75_9EURY</name>
<organism evidence="1 2">
    <name type="scientific">Natrinema soli</name>
    <dbReference type="NCBI Taxonomy" id="1930624"/>
    <lineage>
        <taxon>Archaea</taxon>
        <taxon>Methanobacteriati</taxon>
        <taxon>Methanobacteriota</taxon>
        <taxon>Stenosarchaea group</taxon>
        <taxon>Halobacteria</taxon>
        <taxon>Halobacteriales</taxon>
        <taxon>Natrialbaceae</taxon>
        <taxon>Natrinema</taxon>
    </lineage>
</organism>
<evidence type="ECO:0008006" key="3">
    <source>
        <dbReference type="Google" id="ProtNLM"/>
    </source>
</evidence>
<accession>A0ABD5SH75</accession>
<gene>
    <name evidence="1" type="ORF">ACFQE6_04865</name>
</gene>
<keyword evidence="2" id="KW-1185">Reference proteome</keyword>
<evidence type="ECO:0000313" key="1">
    <source>
        <dbReference type="EMBL" id="MFC6764387.1"/>
    </source>
</evidence>
<dbReference type="AlphaFoldDB" id="A0ABD5SH75"/>
<dbReference type="RefSeq" id="WP_273737459.1">
    <property type="nucleotide sequence ID" value="NZ_JAQIVI010000074.1"/>
</dbReference>
<comment type="caution">
    <text evidence="1">The sequence shown here is derived from an EMBL/GenBank/DDBJ whole genome shotgun (WGS) entry which is preliminary data.</text>
</comment>
<dbReference type="EMBL" id="JBHSWV010000074">
    <property type="protein sequence ID" value="MFC6764387.1"/>
    <property type="molecule type" value="Genomic_DNA"/>
</dbReference>
<proteinExistence type="predicted"/>
<dbReference type="Proteomes" id="UP001596383">
    <property type="component" value="Unassembled WGS sequence"/>
</dbReference>
<sequence>MTVDPEGGIDLTAEIDLQGANPDTVTIVGLFYDVQGRFRGAISSFKQNPAATVAMSAGTISIRTPPSLQGQQVDSHKIVVLDGFI</sequence>
<evidence type="ECO:0000313" key="2">
    <source>
        <dbReference type="Proteomes" id="UP001596383"/>
    </source>
</evidence>
<reference evidence="1 2" key="1">
    <citation type="journal article" date="2019" name="Int. J. Syst. Evol. Microbiol.">
        <title>The Global Catalogue of Microorganisms (GCM) 10K type strain sequencing project: providing services to taxonomists for standard genome sequencing and annotation.</title>
        <authorList>
            <consortium name="The Broad Institute Genomics Platform"/>
            <consortium name="The Broad Institute Genome Sequencing Center for Infectious Disease"/>
            <person name="Wu L."/>
            <person name="Ma J."/>
        </authorList>
    </citation>
    <scope>NUCLEOTIDE SEQUENCE [LARGE SCALE GENOMIC DNA]</scope>
    <source>
        <strain evidence="1 2">LMG 29247</strain>
    </source>
</reference>